<accession>A0A0K6L2E6</accession>
<feature type="domain" description="Peptidase S9 prolyl oligopeptidase catalytic" evidence="2">
    <location>
        <begin position="65"/>
        <end position="256"/>
    </location>
</feature>
<evidence type="ECO:0000313" key="5">
    <source>
        <dbReference type="Proteomes" id="UP000076442"/>
    </source>
</evidence>
<sequence length="257" mass="29710">MIVEKRRFPSPSQHVRLYTICYLSNGLRVKGLLAEPAEPGQYDGFLYLRGGIKSVGMVRPGRIIQFASQGFVVFAPFYRGNQGGEGNEDFAGEDREDAFSAFRLLQQHPNVKKDRIHIFGFSRGGIMGMLTAIEMGGQAASFVSWGGVSDMILTYEERQDLRRMMKRVIGGTPKKVPEEYQWRTPFDQVNKIQAPVLLIHGEKDQNVSIQHSYLFEEKLKQLHKPVETWYYSTFTHYFPPKENRRIVRQLTQWMKNR</sequence>
<keyword evidence="3" id="KW-0031">Aminopeptidase</keyword>
<dbReference type="GO" id="GO:0004177">
    <property type="term" value="F:aminopeptidase activity"/>
    <property type="evidence" value="ECO:0007669"/>
    <property type="project" value="UniProtKB-KW"/>
</dbReference>
<protein>
    <submittedName>
        <fullName evidence="3">Dipeptidyl aminopeptidase/acylaminoacyl-peptidase</fullName>
    </submittedName>
    <submittedName>
        <fullName evidence="4">S9 family peptidase</fullName>
    </submittedName>
</protein>
<comment type="caution">
    <text evidence="4">The sequence shown here is derived from an EMBL/GenBank/DDBJ whole genome shotgun (WGS) entry which is preliminary data.</text>
</comment>
<reference evidence="3 5" key="1">
    <citation type="submission" date="2015-09" db="EMBL/GenBank/DDBJ databases">
        <title>Spore heat resistance.</title>
        <authorList>
            <person name="Boekhorst J."/>
            <person name="Berendsen E.M."/>
            <person name="Wells-Bennik M.H."/>
            <person name="Kuipers O.P."/>
        </authorList>
    </citation>
    <scope>NUCLEOTIDE SEQUENCE [LARGE SCALE GENOMIC DNA]</scope>
    <source>
        <strain evidence="3 5">B4122</strain>
    </source>
</reference>
<dbReference type="Gene3D" id="3.40.50.1820">
    <property type="entry name" value="alpha/beta hydrolase"/>
    <property type="match status" value="1"/>
</dbReference>
<evidence type="ECO:0000259" key="2">
    <source>
        <dbReference type="Pfam" id="PF00326"/>
    </source>
</evidence>
<keyword evidence="3" id="KW-0645">Protease</keyword>
<reference evidence="4" key="2">
    <citation type="submission" date="2021-03" db="EMBL/GenBank/DDBJ databases">
        <title>Isolation of Bacillus subtilis from fermented food sample.</title>
        <authorList>
            <person name="Lakshmanan V."/>
            <person name="Athira K."/>
            <person name="Rajagopal K."/>
        </authorList>
    </citation>
    <scope>NUCLEOTIDE SEQUENCE</scope>
    <source>
        <strain evidence="4">S1</strain>
    </source>
</reference>
<dbReference type="AlphaFoldDB" id="A0A0K6L2E6"/>
<gene>
    <name evidence="3" type="ORF">B4122_1935</name>
    <name evidence="4" type="ORF">J5227_20355</name>
</gene>
<dbReference type="SUPFAM" id="SSF53474">
    <property type="entry name" value="alpha/beta-Hydrolases"/>
    <property type="match status" value="1"/>
</dbReference>
<dbReference type="PANTHER" id="PTHR42776">
    <property type="entry name" value="SERINE PEPTIDASE S9 FAMILY MEMBER"/>
    <property type="match status" value="1"/>
</dbReference>
<dbReference type="InterPro" id="IPR029058">
    <property type="entry name" value="AB_hydrolase_fold"/>
</dbReference>
<proteinExistence type="predicted"/>
<evidence type="ECO:0000313" key="3">
    <source>
        <dbReference type="EMBL" id="KZD92030.1"/>
    </source>
</evidence>
<dbReference type="Pfam" id="PF00326">
    <property type="entry name" value="Peptidase_S9"/>
    <property type="match status" value="1"/>
</dbReference>
<name>A0A0K6L2E6_BACIU</name>
<dbReference type="Proteomes" id="UP000665181">
    <property type="component" value="Unassembled WGS sequence"/>
</dbReference>
<dbReference type="EMBL" id="JAGFPW010000028">
    <property type="protein sequence ID" value="MBO3796596.1"/>
    <property type="molecule type" value="Genomic_DNA"/>
</dbReference>
<dbReference type="EMBL" id="LJZV01000011">
    <property type="protein sequence ID" value="KZD92030.1"/>
    <property type="molecule type" value="Genomic_DNA"/>
</dbReference>
<dbReference type="PROSITE" id="PS00708">
    <property type="entry name" value="PRO_ENDOPEP_SER"/>
    <property type="match status" value="1"/>
</dbReference>
<evidence type="ECO:0000313" key="4">
    <source>
        <dbReference type="EMBL" id="MBO3796596.1"/>
    </source>
</evidence>
<dbReference type="Proteomes" id="UP000076442">
    <property type="component" value="Unassembled WGS sequence"/>
</dbReference>
<evidence type="ECO:0000313" key="6">
    <source>
        <dbReference type="Proteomes" id="UP000665181"/>
    </source>
</evidence>
<keyword evidence="1" id="KW-0378">Hydrolase</keyword>
<organism evidence="4 6">
    <name type="scientific">Bacillus subtilis</name>
    <dbReference type="NCBI Taxonomy" id="1423"/>
    <lineage>
        <taxon>Bacteria</taxon>
        <taxon>Bacillati</taxon>
        <taxon>Bacillota</taxon>
        <taxon>Bacilli</taxon>
        <taxon>Bacillales</taxon>
        <taxon>Bacillaceae</taxon>
        <taxon>Bacillus</taxon>
    </lineage>
</organism>
<dbReference type="GO" id="GO:0004252">
    <property type="term" value="F:serine-type endopeptidase activity"/>
    <property type="evidence" value="ECO:0007669"/>
    <property type="project" value="InterPro"/>
</dbReference>
<evidence type="ECO:0000256" key="1">
    <source>
        <dbReference type="ARBA" id="ARBA00022801"/>
    </source>
</evidence>
<dbReference type="GO" id="GO:0006508">
    <property type="term" value="P:proteolysis"/>
    <property type="evidence" value="ECO:0007669"/>
    <property type="project" value="InterPro"/>
</dbReference>
<dbReference type="InterPro" id="IPR002471">
    <property type="entry name" value="Pept_S9_AS"/>
</dbReference>
<dbReference type="InterPro" id="IPR001375">
    <property type="entry name" value="Peptidase_S9_cat"/>
</dbReference>
<dbReference type="RefSeq" id="WP_029318292.1">
    <property type="nucleotide sequence ID" value="NZ_BSEE01000001.1"/>
</dbReference>
<dbReference type="PANTHER" id="PTHR42776:SF27">
    <property type="entry name" value="DIPEPTIDYL PEPTIDASE FAMILY MEMBER 6"/>
    <property type="match status" value="1"/>
</dbReference>